<evidence type="ECO:0000256" key="3">
    <source>
        <dbReference type="ARBA" id="ARBA00023082"/>
    </source>
</evidence>
<keyword evidence="5" id="KW-0804">Transcription</keyword>
<dbReference type="Gene3D" id="1.10.1740.10">
    <property type="match status" value="1"/>
</dbReference>
<dbReference type="PANTHER" id="PTHR43133:SF8">
    <property type="entry name" value="RNA POLYMERASE SIGMA FACTOR HI_1459-RELATED"/>
    <property type="match status" value="1"/>
</dbReference>
<accession>A0ABP8D1X7</accession>
<dbReference type="SUPFAM" id="SSF88659">
    <property type="entry name" value="Sigma3 and sigma4 domains of RNA polymerase sigma factors"/>
    <property type="match status" value="1"/>
</dbReference>
<keyword evidence="3" id="KW-0731">Sigma factor</keyword>
<organism evidence="6 7">
    <name type="scientific">Winogradskyella damuponensis</name>
    <dbReference type="NCBI Taxonomy" id="943939"/>
    <lineage>
        <taxon>Bacteria</taxon>
        <taxon>Pseudomonadati</taxon>
        <taxon>Bacteroidota</taxon>
        <taxon>Flavobacteriia</taxon>
        <taxon>Flavobacteriales</taxon>
        <taxon>Flavobacteriaceae</taxon>
        <taxon>Winogradskyella</taxon>
    </lineage>
</organism>
<evidence type="ECO:0000313" key="7">
    <source>
        <dbReference type="Proteomes" id="UP001501682"/>
    </source>
</evidence>
<sequence>MEQHFVDALKNDDTKLIKVIYGDYRNEFIFFSKKYNIAEADSLDIYQEAFLAIRKHAISGKLQDVNSSFKTYLFGIGKHLIYNKLKEYSSKQSYDLILHKADADYEEITIDTSEKLTKEQELLRHYFKQLGKSCQQMLTLSFYRGLTNDEIATLEGYENEGVVRSQKSRCLKTLKNLIKNPLNND</sequence>
<evidence type="ECO:0000256" key="5">
    <source>
        <dbReference type="ARBA" id="ARBA00023163"/>
    </source>
</evidence>
<evidence type="ECO:0000313" key="6">
    <source>
        <dbReference type="EMBL" id="GAA4246162.1"/>
    </source>
</evidence>
<comment type="similarity">
    <text evidence="1">Belongs to the sigma-70 factor family. ECF subfamily.</text>
</comment>
<dbReference type="Proteomes" id="UP001501682">
    <property type="component" value="Unassembled WGS sequence"/>
</dbReference>
<dbReference type="Gene3D" id="1.10.10.10">
    <property type="entry name" value="Winged helix-like DNA-binding domain superfamily/Winged helix DNA-binding domain"/>
    <property type="match status" value="1"/>
</dbReference>
<dbReference type="PANTHER" id="PTHR43133">
    <property type="entry name" value="RNA POLYMERASE ECF-TYPE SIGMA FACTO"/>
    <property type="match status" value="1"/>
</dbReference>
<dbReference type="InterPro" id="IPR036388">
    <property type="entry name" value="WH-like_DNA-bd_sf"/>
</dbReference>
<name>A0ABP8D1X7_9FLAO</name>
<dbReference type="InterPro" id="IPR013325">
    <property type="entry name" value="RNA_pol_sigma_r2"/>
</dbReference>
<reference evidence="7" key="1">
    <citation type="journal article" date="2019" name="Int. J. Syst. Evol. Microbiol.">
        <title>The Global Catalogue of Microorganisms (GCM) 10K type strain sequencing project: providing services to taxonomists for standard genome sequencing and annotation.</title>
        <authorList>
            <consortium name="The Broad Institute Genomics Platform"/>
            <consortium name="The Broad Institute Genome Sequencing Center for Infectious Disease"/>
            <person name="Wu L."/>
            <person name="Ma J."/>
        </authorList>
    </citation>
    <scope>NUCLEOTIDE SEQUENCE [LARGE SCALE GENOMIC DNA]</scope>
    <source>
        <strain evidence="7">JCM 17633</strain>
    </source>
</reference>
<dbReference type="EMBL" id="BAABCB010000030">
    <property type="protein sequence ID" value="GAA4246162.1"/>
    <property type="molecule type" value="Genomic_DNA"/>
</dbReference>
<evidence type="ECO:0000256" key="1">
    <source>
        <dbReference type="ARBA" id="ARBA00010641"/>
    </source>
</evidence>
<keyword evidence="4" id="KW-0238">DNA-binding</keyword>
<proteinExistence type="inferred from homology"/>
<keyword evidence="2" id="KW-0805">Transcription regulation</keyword>
<evidence type="ECO:0008006" key="8">
    <source>
        <dbReference type="Google" id="ProtNLM"/>
    </source>
</evidence>
<dbReference type="InterPro" id="IPR014284">
    <property type="entry name" value="RNA_pol_sigma-70_dom"/>
</dbReference>
<evidence type="ECO:0000256" key="4">
    <source>
        <dbReference type="ARBA" id="ARBA00023125"/>
    </source>
</evidence>
<keyword evidence="7" id="KW-1185">Reference proteome</keyword>
<comment type="caution">
    <text evidence="6">The sequence shown here is derived from an EMBL/GenBank/DDBJ whole genome shotgun (WGS) entry which is preliminary data.</text>
</comment>
<evidence type="ECO:0000256" key="2">
    <source>
        <dbReference type="ARBA" id="ARBA00023015"/>
    </source>
</evidence>
<dbReference type="InterPro" id="IPR013324">
    <property type="entry name" value="RNA_pol_sigma_r3/r4-like"/>
</dbReference>
<dbReference type="RefSeq" id="WP_334465486.1">
    <property type="nucleotide sequence ID" value="NZ_BAABCB010000030.1"/>
</dbReference>
<dbReference type="InterPro" id="IPR039425">
    <property type="entry name" value="RNA_pol_sigma-70-like"/>
</dbReference>
<gene>
    <name evidence="6" type="ORF">GCM10022292_31450</name>
</gene>
<protein>
    <recommendedName>
        <fullName evidence="8">Sigma-70 family RNA polymerase sigma factor</fullName>
    </recommendedName>
</protein>
<dbReference type="NCBIfam" id="TIGR02937">
    <property type="entry name" value="sigma70-ECF"/>
    <property type="match status" value="1"/>
</dbReference>
<dbReference type="SUPFAM" id="SSF88946">
    <property type="entry name" value="Sigma2 domain of RNA polymerase sigma factors"/>
    <property type="match status" value="1"/>
</dbReference>